<evidence type="ECO:0000256" key="4">
    <source>
        <dbReference type="ARBA" id="ARBA00022807"/>
    </source>
</evidence>
<dbReference type="NCBIfam" id="NF038345">
    <property type="entry name" value="wall_hydro_RipC"/>
    <property type="match status" value="1"/>
</dbReference>
<evidence type="ECO:0000259" key="6">
    <source>
        <dbReference type="PROSITE" id="PS51935"/>
    </source>
</evidence>
<dbReference type="AlphaFoldDB" id="A0A7I7QYV5"/>
<dbReference type="PANTHER" id="PTHR47359">
    <property type="entry name" value="PEPTIDOGLYCAN DL-ENDOPEPTIDASE CWLO"/>
    <property type="match status" value="1"/>
</dbReference>
<feature type="coiled-coil region" evidence="5">
    <location>
        <begin position="181"/>
        <end position="215"/>
    </location>
</feature>
<dbReference type="InterPro" id="IPR000064">
    <property type="entry name" value="NLP_P60_dom"/>
</dbReference>
<evidence type="ECO:0000256" key="5">
    <source>
        <dbReference type="SAM" id="Coils"/>
    </source>
</evidence>
<keyword evidence="3" id="KW-0378">Hydrolase</keyword>
<accession>A0A7I7QYV5</accession>
<feature type="coiled-coil region" evidence="5">
    <location>
        <begin position="51"/>
        <end position="78"/>
    </location>
</feature>
<feature type="domain" description="NlpC/P60" evidence="6">
    <location>
        <begin position="273"/>
        <end position="387"/>
    </location>
</feature>
<keyword evidence="2" id="KW-0645">Protease</keyword>
<keyword evidence="4" id="KW-0788">Thiol protease</keyword>
<dbReference type="SUPFAM" id="SSF54001">
    <property type="entry name" value="Cysteine proteinases"/>
    <property type="match status" value="1"/>
</dbReference>
<comment type="similarity">
    <text evidence="1">Belongs to the peptidase C40 family.</text>
</comment>
<gene>
    <name evidence="7" type="ORF">MSEDJ_56400</name>
</gene>
<reference evidence="7 8" key="1">
    <citation type="journal article" date="2019" name="Emerg. Microbes Infect.">
        <title>Comprehensive subspecies identification of 175 nontuberculous mycobacteria species based on 7547 genomic profiles.</title>
        <authorList>
            <person name="Matsumoto Y."/>
            <person name="Kinjo T."/>
            <person name="Motooka D."/>
            <person name="Nabeya D."/>
            <person name="Jung N."/>
            <person name="Uechi K."/>
            <person name="Horii T."/>
            <person name="Iida T."/>
            <person name="Fujita J."/>
            <person name="Nakamura S."/>
        </authorList>
    </citation>
    <scope>NUCLEOTIDE SEQUENCE [LARGE SCALE GENOMIC DNA]</scope>
    <source>
        <strain evidence="7 8">JCM 17899</strain>
    </source>
</reference>
<organism evidence="7 8">
    <name type="scientific">Mycolicibacterium sediminis</name>
    <dbReference type="NCBI Taxonomy" id="1286180"/>
    <lineage>
        <taxon>Bacteria</taxon>
        <taxon>Bacillati</taxon>
        <taxon>Actinomycetota</taxon>
        <taxon>Actinomycetes</taxon>
        <taxon>Mycobacteriales</taxon>
        <taxon>Mycobacteriaceae</taxon>
        <taxon>Mycolicibacterium</taxon>
    </lineage>
</organism>
<dbReference type="InterPro" id="IPR038765">
    <property type="entry name" value="Papain-like_cys_pep_sf"/>
</dbReference>
<sequence length="387" mass="40066">MQDNARRRMTLSARVLAHGVTAASHRLVAALLTMLILSTGVIAADVRADPAADALAQLNELSREAEQTTEAMHSAQLSLDAAVAAQDVAERRNVNDLAAATVARAELTTYQGAVDEVAAAEYMDGPTDGLTGILTANSPQQLIEQLAVKNAMGTEMVTTMRRFREARARADTAERVSATSAAEARTAAEQASAVRAELQAKQSRLRSQIAAVKSRYDALTPDQRAALAALPPPVDAPSPGPDVLAGGEVVPPIDGVPPGAVTAPDAAPPAGGGFGNAAVVQAALTRIGSPYSWGGSGPNAFDCSGLIMWAFQQTGKSLPHSSQSLAAGGQPVARGDLQPGDIVTFYSDVSHAGIYIGDGMMVHASTYGTPVRVAPVDSSPFHNARRY</sequence>
<evidence type="ECO:0000256" key="2">
    <source>
        <dbReference type="ARBA" id="ARBA00022670"/>
    </source>
</evidence>
<dbReference type="GO" id="GO:0006508">
    <property type="term" value="P:proteolysis"/>
    <property type="evidence" value="ECO:0007669"/>
    <property type="project" value="UniProtKB-KW"/>
</dbReference>
<evidence type="ECO:0000313" key="8">
    <source>
        <dbReference type="Proteomes" id="UP000467193"/>
    </source>
</evidence>
<dbReference type="EMBL" id="AP022588">
    <property type="protein sequence ID" value="BBY31544.1"/>
    <property type="molecule type" value="Genomic_DNA"/>
</dbReference>
<name>A0A7I7QYV5_9MYCO</name>
<dbReference type="Proteomes" id="UP000467193">
    <property type="component" value="Chromosome"/>
</dbReference>
<evidence type="ECO:0000256" key="1">
    <source>
        <dbReference type="ARBA" id="ARBA00007074"/>
    </source>
</evidence>
<keyword evidence="5" id="KW-0175">Coiled coil</keyword>
<dbReference type="PROSITE" id="PS51935">
    <property type="entry name" value="NLPC_P60"/>
    <property type="match status" value="1"/>
</dbReference>
<dbReference type="InterPro" id="IPR051794">
    <property type="entry name" value="PG_Endopeptidase_C40"/>
</dbReference>
<dbReference type="GO" id="GO:0008234">
    <property type="term" value="F:cysteine-type peptidase activity"/>
    <property type="evidence" value="ECO:0007669"/>
    <property type="project" value="UniProtKB-KW"/>
</dbReference>
<evidence type="ECO:0000256" key="3">
    <source>
        <dbReference type="ARBA" id="ARBA00022801"/>
    </source>
</evidence>
<protein>
    <submittedName>
        <fullName evidence="7">Endopeptidase</fullName>
    </submittedName>
</protein>
<evidence type="ECO:0000313" key="7">
    <source>
        <dbReference type="EMBL" id="BBY31544.1"/>
    </source>
</evidence>
<dbReference type="Gene3D" id="3.90.1720.10">
    <property type="entry name" value="endopeptidase domain like (from Nostoc punctiforme)"/>
    <property type="match status" value="1"/>
</dbReference>
<keyword evidence="8" id="KW-1185">Reference proteome</keyword>
<dbReference type="PANTHER" id="PTHR47359:SF3">
    <property type="entry name" value="NLP_P60 DOMAIN-CONTAINING PROTEIN-RELATED"/>
    <property type="match status" value="1"/>
</dbReference>
<dbReference type="KEGG" id="msei:MSEDJ_56400"/>
<proteinExistence type="inferred from homology"/>
<dbReference type="Pfam" id="PF00877">
    <property type="entry name" value="NLPC_P60"/>
    <property type="match status" value="1"/>
</dbReference>